<dbReference type="PANTHER" id="PTHR42789:SF1">
    <property type="entry name" value="D-ISOMER SPECIFIC 2-HYDROXYACID DEHYDROGENASE FAMILY PROTEIN (AFU_ORTHOLOGUE AFUA_6G10090)"/>
    <property type="match status" value="1"/>
</dbReference>
<dbReference type="InterPro" id="IPR029753">
    <property type="entry name" value="D-isomer_DH_CS"/>
</dbReference>
<keyword evidence="4" id="KW-0520">NAD</keyword>
<dbReference type="SUPFAM" id="SSF51735">
    <property type="entry name" value="NAD(P)-binding Rossmann-fold domains"/>
    <property type="match status" value="1"/>
</dbReference>
<dbReference type="InterPro" id="IPR006140">
    <property type="entry name" value="D-isomer_DH_NAD-bd"/>
</dbReference>
<dbReference type="AlphaFoldDB" id="A0A2Y9B7Z7"/>
<dbReference type="PROSITE" id="PS00670">
    <property type="entry name" value="D_2_HYDROXYACID_DH_2"/>
    <property type="match status" value="1"/>
</dbReference>
<dbReference type="PANTHER" id="PTHR42789">
    <property type="entry name" value="D-ISOMER SPECIFIC 2-HYDROXYACID DEHYDROGENASE FAMILY PROTEIN (AFU_ORTHOLOGUE AFUA_6G10090)"/>
    <property type="match status" value="1"/>
</dbReference>
<evidence type="ECO:0000256" key="1">
    <source>
        <dbReference type="ARBA" id="ARBA00005854"/>
    </source>
</evidence>
<dbReference type="InterPro" id="IPR029752">
    <property type="entry name" value="D-isomer_DH_CS1"/>
</dbReference>
<keyword evidence="3 5" id="KW-0560">Oxidoreductase</keyword>
<dbReference type="Pfam" id="PF02826">
    <property type="entry name" value="2-Hacid_dh_C"/>
    <property type="match status" value="1"/>
</dbReference>
<dbReference type="RefSeq" id="WP_181368549.1">
    <property type="nucleotide sequence ID" value="NZ_BAAACK010000007.1"/>
</dbReference>
<accession>A0A2Y9B7Z7</accession>
<evidence type="ECO:0000256" key="3">
    <source>
        <dbReference type="ARBA" id="ARBA00023002"/>
    </source>
</evidence>
<gene>
    <name evidence="8" type="ORF">A8806_101420</name>
</gene>
<dbReference type="Pfam" id="PF00389">
    <property type="entry name" value="2-Hacid_dh"/>
    <property type="match status" value="1"/>
</dbReference>
<keyword evidence="2" id="KW-0028">Amino-acid biosynthesis</keyword>
<dbReference type="InterPro" id="IPR050857">
    <property type="entry name" value="D-2-hydroxyacid_DH"/>
</dbReference>
<sequence length="317" mass="35348">MYKVLVTSKSFARYNPEIIEELKEKGIEIERASVSNMSSEQIAKAVPDYDALVCGIDRIDKTVLEAGKKLKVIHMNGTGVDHIDVAEASKRHIYVGNCPGANAQAVAELNLGILLCEARKVVKHSRLIDQRRWEREVGVEISGKTIGVLGLGAIGRRFVELLQGFRMRVLAYDAAPDLKWCKAFQVELVDDVNQIYRESDFVSLNLPLLESTQGIINETSLRQMKKEVIIVNTARGGLIETDALIEALREKRIRGAALDAFAEEPLDLESPLRELDITMTPHIGASTIETMKNVTRIVSEHLVEVLIEKNPEHMLNV</sequence>
<comment type="similarity">
    <text evidence="1 5">Belongs to the D-isomer specific 2-hydroxyacid dehydrogenase family.</text>
</comment>
<dbReference type="PROSITE" id="PS00065">
    <property type="entry name" value="D_2_HYDROXYACID_DH_1"/>
    <property type="match status" value="1"/>
</dbReference>
<dbReference type="GO" id="GO:0051287">
    <property type="term" value="F:NAD binding"/>
    <property type="evidence" value="ECO:0007669"/>
    <property type="project" value="InterPro"/>
</dbReference>
<dbReference type="GO" id="GO:0008652">
    <property type="term" value="P:amino acid biosynthetic process"/>
    <property type="evidence" value="ECO:0007669"/>
    <property type="project" value="UniProtKB-KW"/>
</dbReference>
<name>A0A2Y9B7Z7_9FIRM</name>
<evidence type="ECO:0000256" key="2">
    <source>
        <dbReference type="ARBA" id="ARBA00022605"/>
    </source>
</evidence>
<evidence type="ECO:0000256" key="4">
    <source>
        <dbReference type="ARBA" id="ARBA00023027"/>
    </source>
</evidence>
<dbReference type="Proteomes" id="UP000245845">
    <property type="component" value="Unassembled WGS sequence"/>
</dbReference>
<proteinExistence type="inferred from homology"/>
<comment type="caution">
    <text evidence="8">The sequence shown here is derived from an EMBL/GenBank/DDBJ whole genome shotgun (WGS) entry which is preliminary data.</text>
</comment>
<dbReference type="GO" id="GO:0016616">
    <property type="term" value="F:oxidoreductase activity, acting on the CH-OH group of donors, NAD or NADP as acceptor"/>
    <property type="evidence" value="ECO:0007669"/>
    <property type="project" value="InterPro"/>
</dbReference>
<dbReference type="Gene3D" id="3.40.50.720">
    <property type="entry name" value="NAD(P)-binding Rossmann-like Domain"/>
    <property type="match status" value="2"/>
</dbReference>
<evidence type="ECO:0000313" key="8">
    <source>
        <dbReference type="EMBL" id="PWJ32132.1"/>
    </source>
</evidence>
<dbReference type="SUPFAM" id="SSF52283">
    <property type="entry name" value="Formate/glycerate dehydrogenase catalytic domain-like"/>
    <property type="match status" value="1"/>
</dbReference>
<reference evidence="8 9" key="1">
    <citation type="submission" date="2018-05" db="EMBL/GenBank/DDBJ databases">
        <title>The Hungate 1000. A catalogue of reference genomes from the rumen microbiome.</title>
        <authorList>
            <person name="Kelly W."/>
        </authorList>
    </citation>
    <scope>NUCLEOTIDE SEQUENCE [LARGE SCALE GENOMIC DNA]</scope>
    <source>
        <strain evidence="8 9">NLAE-zl-C242</strain>
    </source>
</reference>
<evidence type="ECO:0000313" key="9">
    <source>
        <dbReference type="Proteomes" id="UP000245845"/>
    </source>
</evidence>
<dbReference type="EMBL" id="QGDL01000001">
    <property type="protein sequence ID" value="PWJ32132.1"/>
    <property type="molecule type" value="Genomic_DNA"/>
</dbReference>
<dbReference type="InterPro" id="IPR006139">
    <property type="entry name" value="D-isomer_2_OHA_DH_cat_dom"/>
</dbReference>
<dbReference type="CDD" id="cd12172">
    <property type="entry name" value="PGDH_like_2"/>
    <property type="match status" value="1"/>
</dbReference>
<organism evidence="8 9">
    <name type="scientific">Faecalicatena orotica</name>
    <dbReference type="NCBI Taxonomy" id="1544"/>
    <lineage>
        <taxon>Bacteria</taxon>
        <taxon>Bacillati</taxon>
        <taxon>Bacillota</taxon>
        <taxon>Clostridia</taxon>
        <taxon>Lachnospirales</taxon>
        <taxon>Lachnospiraceae</taxon>
        <taxon>Faecalicatena</taxon>
    </lineage>
</organism>
<evidence type="ECO:0000256" key="5">
    <source>
        <dbReference type="RuleBase" id="RU003719"/>
    </source>
</evidence>
<feature type="domain" description="D-isomer specific 2-hydroxyacid dehydrogenase catalytic" evidence="6">
    <location>
        <begin position="13"/>
        <end position="316"/>
    </location>
</feature>
<feature type="domain" description="D-isomer specific 2-hydroxyacid dehydrogenase NAD-binding" evidence="7">
    <location>
        <begin position="112"/>
        <end position="284"/>
    </location>
</feature>
<evidence type="ECO:0000259" key="7">
    <source>
        <dbReference type="Pfam" id="PF02826"/>
    </source>
</evidence>
<dbReference type="InterPro" id="IPR036291">
    <property type="entry name" value="NAD(P)-bd_dom_sf"/>
</dbReference>
<protein>
    <submittedName>
        <fullName evidence="8">D-3-phosphoglycerate dehydrogenase</fullName>
    </submittedName>
</protein>
<evidence type="ECO:0000259" key="6">
    <source>
        <dbReference type="Pfam" id="PF00389"/>
    </source>
</evidence>
<keyword evidence="9" id="KW-1185">Reference proteome</keyword>